<dbReference type="GO" id="GO:0005886">
    <property type="term" value="C:plasma membrane"/>
    <property type="evidence" value="ECO:0007669"/>
    <property type="project" value="UniProtKB-SubCell"/>
</dbReference>
<feature type="domain" description="ComEC/Rec2-related protein" evidence="8">
    <location>
        <begin position="248"/>
        <end position="396"/>
    </location>
</feature>
<feature type="transmembrane region" description="Helical" evidence="7">
    <location>
        <begin position="368"/>
        <end position="385"/>
    </location>
</feature>
<evidence type="ECO:0000259" key="8">
    <source>
        <dbReference type="Pfam" id="PF03772"/>
    </source>
</evidence>
<organism evidence="9 10">
    <name type="scientific">Nostocoides australiense Ben110</name>
    <dbReference type="NCBI Taxonomy" id="1193182"/>
    <lineage>
        <taxon>Bacteria</taxon>
        <taxon>Bacillati</taxon>
        <taxon>Actinomycetota</taxon>
        <taxon>Actinomycetes</taxon>
        <taxon>Micrococcales</taxon>
        <taxon>Intrasporangiaceae</taxon>
        <taxon>Nostocoides</taxon>
    </lineage>
</organism>
<dbReference type="STRING" id="1193182.BN11_3490005"/>
<dbReference type="OrthoDB" id="7177610at2"/>
<evidence type="ECO:0000256" key="4">
    <source>
        <dbReference type="ARBA" id="ARBA00022989"/>
    </source>
</evidence>
<keyword evidence="2" id="KW-1003">Cell membrane</keyword>
<feature type="transmembrane region" description="Helical" evidence="7">
    <location>
        <begin position="43"/>
        <end position="76"/>
    </location>
</feature>
<dbReference type="InterPro" id="IPR004477">
    <property type="entry name" value="ComEC_N"/>
</dbReference>
<proteinExistence type="predicted"/>
<name>W6JXR6_9MICO</name>
<accession>W6JXR6</accession>
<feature type="transmembrane region" description="Helical" evidence="7">
    <location>
        <begin position="300"/>
        <end position="315"/>
    </location>
</feature>
<evidence type="ECO:0000313" key="10">
    <source>
        <dbReference type="Proteomes" id="UP000035763"/>
    </source>
</evidence>
<dbReference type="Pfam" id="PF03772">
    <property type="entry name" value="Competence"/>
    <property type="match status" value="1"/>
</dbReference>
<dbReference type="Proteomes" id="UP000035763">
    <property type="component" value="Unassembled WGS sequence"/>
</dbReference>
<evidence type="ECO:0000256" key="7">
    <source>
        <dbReference type="SAM" id="Phobius"/>
    </source>
</evidence>
<feature type="region of interest" description="Disordered" evidence="6">
    <location>
        <begin position="1"/>
        <end position="32"/>
    </location>
</feature>
<evidence type="ECO:0000256" key="3">
    <source>
        <dbReference type="ARBA" id="ARBA00022692"/>
    </source>
</evidence>
<comment type="subcellular location">
    <subcellularLocation>
        <location evidence="1">Cell membrane</location>
        <topology evidence="1">Multi-pass membrane protein</topology>
    </subcellularLocation>
</comment>
<feature type="region of interest" description="Disordered" evidence="6">
    <location>
        <begin position="412"/>
        <end position="443"/>
    </location>
</feature>
<protein>
    <recommendedName>
        <fullName evidence="8">ComEC/Rec2-related protein domain-containing protein</fullName>
    </recommendedName>
</protein>
<evidence type="ECO:0000256" key="2">
    <source>
        <dbReference type="ARBA" id="ARBA00022475"/>
    </source>
</evidence>
<dbReference type="AlphaFoldDB" id="W6JXR6"/>
<dbReference type="PANTHER" id="PTHR30619">
    <property type="entry name" value="DNA INTERNALIZATION/COMPETENCE PROTEIN COMEC/REC2"/>
    <property type="match status" value="1"/>
</dbReference>
<dbReference type="InterPro" id="IPR052159">
    <property type="entry name" value="Competence_DNA_uptake"/>
</dbReference>
<feature type="compositionally biased region" description="Basic and acidic residues" evidence="6">
    <location>
        <begin position="421"/>
        <end position="443"/>
    </location>
</feature>
<feature type="region of interest" description="Disordered" evidence="6">
    <location>
        <begin position="492"/>
        <end position="520"/>
    </location>
</feature>
<keyword evidence="4 7" id="KW-1133">Transmembrane helix</keyword>
<keyword evidence="10" id="KW-1185">Reference proteome</keyword>
<evidence type="ECO:0000256" key="6">
    <source>
        <dbReference type="SAM" id="MobiDB-lite"/>
    </source>
</evidence>
<reference evidence="9 10" key="1">
    <citation type="journal article" date="2013" name="ISME J.">
        <title>A metabolic model for members of the genus Tetrasphaera involved in enhanced biological phosphorus removal.</title>
        <authorList>
            <person name="Kristiansen R."/>
            <person name="Nguyen H.T.T."/>
            <person name="Saunders A.M."/>
            <person name="Nielsen J.L."/>
            <person name="Wimmer R."/>
            <person name="Le V.Q."/>
            <person name="McIlroy S.J."/>
            <person name="Petrovski S."/>
            <person name="Seviour R.J."/>
            <person name="Calteau A."/>
            <person name="Nielsen K.L."/>
            <person name="Nielsen P.H."/>
        </authorList>
    </citation>
    <scope>NUCLEOTIDE SEQUENCE [LARGE SCALE GENOMIC DNA]</scope>
    <source>
        <strain evidence="9 10">Ben110</strain>
    </source>
</reference>
<dbReference type="EMBL" id="CAJA01000278">
    <property type="protein sequence ID" value="CCH73902.1"/>
    <property type="molecule type" value="Genomic_DNA"/>
</dbReference>
<feature type="compositionally biased region" description="Basic and acidic residues" evidence="6">
    <location>
        <begin position="8"/>
        <end position="32"/>
    </location>
</feature>
<keyword evidence="3 7" id="KW-0812">Transmembrane</keyword>
<evidence type="ECO:0000256" key="1">
    <source>
        <dbReference type="ARBA" id="ARBA00004651"/>
    </source>
</evidence>
<dbReference type="PANTHER" id="PTHR30619:SF1">
    <property type="entry name" value="RECOMBINATION PROTEIN 2"/>
    <property type="match status" value="1"/>
</dbReference>
<evidence type="ECO:0000256" key="5">
    <source>
        <dbReference type="ARBA" id="ARBA00023136"/>
    </source>
</evidence>
<evidence type="ECO:0000313" key="9">
    <source>
        <dbReference type="EMBL" id="CCH73902.1"/>
    </source>
</evidence>
<keyword evidence="5 7" id="KW-0472">Membrane</keyword>
<sequence>MWGQTRDGSVRLDPRGHARQTRPGDGHPDRRPGVDLRLLVPALFGWGATALTLGVGGGIRVIIGAVALVVAAWPAWLGRARHRRGGGALRMAALVAAVTGVLVATAGLADLRRRAGVVDELANRGGVGRVSGPVVAEPVPIDNGRFVVRLRAETVLSAGQVTRSSATMLVIGDDRWSHLQWRDHVDVLVRMRPADPGDSVLAIAKPLYGPTSRPASSRLVAWSSHIRGALRGAVSALPPDAQGLVPAMVFGDTSRSPPELTSDMRAAGLAHLSAVSGANVSILVVCAVAGLGVLGVRRRWRPAALLLVIAAFVVVTRPEPSVIRAAAMGGVGVLACYRSTRAAGIPALGAAIVGLLMADPWLARSFGFALSALATLGLLVFAGPWSRAVVQRFSRCPAPIAVAVVGPGCRAGDDCPGSRSPAREYQRRGDSREYPRRSLRGAGDDCRSRFGNPCCARPADRLAGLGAGRTGTGHHLDRPPCRRRVVGQHRLARRCRRRDAADRSDAAAPRHRPSAAVCRTRAPPHESCRAVALAGCRAADRVVGPATWAMATRGLRCRPG</sequence>
<gene>
    <name evidence="9" type="ORF">BN11_3490005</name>
</gene>
<dbReference type="NCBIfam" id="TIGR00360">
    <property type="entry name" value="ComEC_N-term"/>
    <property type="match status" value="1"/>
</dbReference>
<feature type="transmembrane region" description="Helical" evidence="7">
    <location>
        <begin position="88"/>
        <end position="109"/>
    </location>
</feature>
<comment type="caution">
    <text evidence="9">The sequence shown here is derived from an EMBL/GenBank/DDBJ whole genome shotgun (WGS) entry which is preliminary data.</text>
</comment>
<feature type="transmembrane region" description="Helical" evidence="7">
    <location>
        <begin position="269"/>
        <end position="293"/>
    </location>
</feature>